<comment type="similarity">
    <text evidence="1">Belongs to the UDPGP type 1 family.</text>
</comment>
<accession>A0A8X6PB02</accession>
<dbReference type="Gene3D" id="2.160.10.10">
    <property type="entry name" value="Hexapeptide repeat proteins"/>
    <property type="match status" value="1"/>
</dbReference>
<sequence length="69" mass="7840">MKNGSLIMNPERSFQSTPLVKLGDLHFLKVRDFLSRFDTIPDMLELDHLTVSGDVTFGRCVSLKETKTL</sequence>
<dbReference type="OrthoDB" id="932129at2759"/>
<evidence type="ECO:0000313" key="9">
    <source>
        <dbReference type="EMBL" id="GFT61126.1"/>
    </source>
</evidence>
<gene>
    <name evidence="9" type="primary">UGP2</name>
    <name evidence="9" type="ORF">NPIL_647531</name>
</gene>
<dbReference type="Proteomes" id="UP000887013">
    <property type="component" value="Unassembled WGS sequence"/>
</dbReference>
<reference evidence="9" key="1">
    <citation type="submission" date="2020-08" db="EMBL/GenBank/DDBJ databases">
        <title>Multicomponent nature underlies the extraordinary mechanical properties of spider dragline silk.</title>
        <authorList>
            <person name="Kono N."/>
            <person name="Nakamura H."/>
            <person name="Mori M."/>
            <person name="Yoshida Y."/>
            <person name="Ohtoshi R."/>
            <person name="Malay A.D."/>
            <person name="Moran D.A.P."/>
            <person name="Tomita M."/>
            <person name="Numata K."/>
            <person name="Arakawa K."/>
        </authorList>
    </citation>
    <scope>NUCLEOTIDE SEQUENCE</scope>
</reference>
<dbReference type="InterPro" id="IPR002618">
    <property type="entry name" value="UDPGP_fam"/>
</dbReference>
<dbReference type="InterPro" id="IPR011004">
    <property type="entry name" value="Trimer_LpxA-like_sf"/>
</dbReference>
<evidence type="ECO:0000256" key="3">
    <source>
        <dbReference type="ARBA" id="ARBA00012415"/>
    </source>
</evidence>
<protein>
    <recommendedName>
        <fullName evidence="4">UTP--glucose-1-phosphate uridylyltransferase</fullName>
        <ecNumber evidence="3">2.7.7.9</ecNumber>
    </recommendedName>
</protein>
<dbReference type="GO" id="GO:0003983">
    <property type="term" value="F:UTP:glucose-1-phosphate uridylyltransferase activity"/>
    <property type="evidence" value="ECO:0007669"/>
    <property type="project" value="UniProtKB-EC"/>
</dbReference>
<keyword evidence="10" id="KW-1185">Reference proteome</keyword>
<dbReference type="GO" id="GO:0006011">
    <property type="term" value="P:UDP-alpha-D-glucose metabolic process"/>
    <property type="evidence" value="ECO:0007669"/>
    <property type="project" value="InterPro"/>
</dbReference>
<evidence type="ECO:0000256" key="1">
    <source>
        <dbReference type="ARBA" id="ARBA00010401"/>
    </source>
</evidence>
<dbReference type="EC" id="2.7.7.9" evidence="3"/>
<proteinExistence type="inferred from homology"/>
<dbReference type="FunFam" id="2.160.10.10:FF:000001">
    <property type="entry name" value="UTP--glucose-1-phosphate uridylyltransferase"/>
    <property type="match status" value="1"/>
</dbReference>
<dbReference type="AlphaFoldDB" id="A0A8X6PB02"/>
<dbReference type="InterPro" id="IPR016267">
    <property type="entry name" value="UDPGP_trans"/>
</dbReference>
<evidence type="ECO:0000256" key="8">
    <source>
        <dbReference type="ARBA" id="ARBA00047432"/>
    </source>
</evidence>
<dbReference type="Pfam" id="PF01704">
    <property type="entry name" value="UDPGP"/>
    <property type="match status" value="1"/>
</dbReference>
<keyword evidence="5" id="KW-0808">Transferase</keyword>
<keyword evidence="6 9" id="KW-0548">Nucleotidyltransferase</keyword>
<comment type="catalytic activity">
    <reaction evidence="8">
        <text>alpha-D-glucose 1-phosphate + UTP + H(+) = UDP-alpha-D-glucose + diphosphate</text>
        <dbReference type="Rhea" id="RHEA:19889"/>
        <dbReference type="ChEBI" id="CHEBI:15378"/>
        <dbReference type="ChEBI" id="CHEBI:33019"/>
        <dbReference type="ChEBI" id="CHEBI:46398"/>
        <dbReference type="ChEBI" id="CHEBI:58601"/>
        <dbReference type="ChEBI" id="CHEBI:58885"/>
        <dbReference type="EC" id="2.7.7.9"/>
    </reaction>
    <physiologicalReaction direction="left-to-right" evidence="8">
        <dbReference type="Rhea" id="RHEA:19890"/>
    </physiologicalReaction>
</comment>
<evidence type="ECO:0000256" key="6">
    <source>
        <dbReference type="ARBA" id="ARBA00022695"/>
    </source>
</evidence>
<evidence type="ECO:0000256" key="4">
    <source>
        <dbReference type="ARBA" id="ARBA00019048"/>
    </source>
</evidence>
<name>A0A8X6PB02_NEPPI</name>
<dbReference type="PANTHER" id="PTHR43511">
    <property type="match status" value="1"/>
</dbReference>
<evidence type="ECO:0000256" key="5">
    <source>
        <dbReference type="ARBA" id="ARBA00022679"/>
    </source>
</evidence>
<comment type="function">
    <text evidence="7">UTP--glucose-1-phosphate uridylyltransferase catalyzing the conversion of glucose-1-phosphate into UDP-glucose, a crucial precursor for the production of glycogen.</text>
</comment>
<dbReference type="EMBL" id="BMAW01018970">
    <property type="protein sequence ID" value="GFT61126.1"/>
    <property type="molecule type" value="Genomic_DNA"/>
</dbReference>
<comment type="caution">
    <text evidence="9">The sequence shown here is derived from an EMBL/GenBank/DDBJ whole genome shotgun (WGS) entry which is preliminary data.</text>
</comment>
<dbReference type="SUPFAM" id="SSF51161">
    <property type="entry name" value="Trimeric LpxA-like enzymes"/>
    <property type="match status" value="1"/>
</dbReference>
<evidence type="ECO:0000256" key="7">
    <source>
        <dbReference type="ARBA" id="ARBA00023579"/>
    </source>
</evidence>
<comment type="subunit">
    <text evidence="2">Homooctamer.</text>
</comment>
<evidence type="ECO:0000313" key="10">
    <source>
        <dbReference type="Proteomes" id="UP000887013"/>
    </source>
</evidence>
<organism evidence="9 10">
    <name type="scientific">Nephila pilipes</name>
    <name type="common">Giant wood spider</name>
    <name type="synonym">Nephila maculata</name>
    <dbReference type="NCBI Taxonomy" id="299642"/>
    <lineage>
        <taxon>Eukaryota</taxon>
        <taxon>Metazoa</taxon>
        <taxon>Ecdysozoa</taxon>
        <taxon>Arthropoda</taxon>
        <taxon>Chelicerata</taxon>
        <taxon>Arachnida</taxon>
        <taxon>Araneae</taxon>
        <taxon>Araneomorphae</taxon>
        <taxon>Entelegynae</taxon>
        <taxon>Araneoidea</taxon>
        <taxon>Nephilidae</taxon>
        <taxon>Nephila</taxon>
    </lineage>
</organism>
<evidence type="ECO:0000256" key="2">
    <source>
        <dbReference type="ARBA" id="ARBA00011823"/>
    </source>
</evidence>